<feature type="compositionally biased region" description="Basic and acidic residues" evidence="6">
    <location>
        <begin position="419"/>
        <end position="431"/>
    </location>
</feature>
<feature type="compositionally biased region" description="Basic and acidic residues" evidence="6">
    <location>
        <begin position="384"/>
        <end position="405"/>
    </location>
</feature>
<feature type="domain" description="Protein kinase" evidence="7">
    <location>
        <begin position="1"/>
        <end position="253"/>
    </location>
</feature>
<dbReference type="PROSITE" id="PS50011">
    <property type="entry name" value="PROTEIN_KINASE_DOM"/>
    <property type="match status" value="1"/>
</dbReference>
<keyword evidence="4" id="KW-0808">Transferase</keyword>
<organism evidence="8">
    <name type="scientific">Arcella intermedia</name>
    <dbReference type="NCBI Taxonomy" id="1963864"/>
    <lineage>
        <taxon>Eukaryota</taxon>
        <taxon>Amoebozoa</taxon>
        <taxon>Tubulinea</taxon>
        <taxon>Elardia</taxon>
        <taxon>Arcellinida</taxon>
        <taxon>Sphaerothecina</taxon>
        <taxon>Arcellidae</taxon>
        <taxon>Arcella</taxon>
    </lineage>
</organism>
<dbReference type="Pfam" id="PF00069">
    <property type="entry name" value="Pkinase"/>
    <property type="match status" value="1"/>
</dbReference>
<dbReference type="Gene3D" id="1.10.510.10">
    <property type="entry name" value="Transferase(Phosphotransferase) domain 1"/>
    <property type="match status" value="1"/>
</dbReference>
<dbReference type="GO" id="GO:0005737">
    <property type="term" value="C:cytoplasm"/>
    <property type="evidence" value="ECO:0007669"/>
    <property type="project" value="TreeGrafter"/>
</dbReference>
<dbReference type="PANTHER" id="PTHR24346">
    <property type="entry name" value="MAP/MICROTUBULE AFFINITY-REGULATING KINASE"/>
    <property type="match status" value="1"/>
</dbReference>
<reference evidence="8" key="1">
    <citation type="journal article" date="2020" name="J. Eukaryot. Microbiol.">
        <title>De novo Sequencing, Assembly and Annotation of the Transcriptome for the Free-Living Testate Amoeba Arcella intermedia.</title>
        <authorList>
            <person name="Ribeiro G.M."/>
            <person name="Porfirio-Sousa A.L."/>
            <person name="Maurer-Alcala X.X."/>
            <person name="Katz L.A."/>
            <person name="Lahr D.J.G."/>
        </authorList>
    </citation>
    <scope>NUCLEOTIDE SEQUENCE</scope>
</reference>
<evidence type="ECO:0000256" key="4">
    <source>
        <dbReference type="ARBA" id="ARBA00022777"/>
    </source>
</evidence>
<dbReference type="GO" id="GO:0004674">
    <property type="term" value="F:protein serine/threonine kinase activity"/>
    <property type="evidence" value="ECO:0007669"/>
    <property type="project" value="UniProtKB-KW"/>
</dbReference>
<evidence type="ECO:0000256" key="1">
    <source>
        <dbReference type="ARBA" id="ARBA00012513"/>
    </source>
</evidence>
<dbReference type="FunFam" id="3.30.200.20:FF:000042">
    <property type="entry name" value="Aurora kinase A"/>
    <property type="match status" value="1"/>
</dbReference>
<dbReference type="EMBL" id="GIBP01001734">
    <property type="protein sequence ID" value="NDV30703.1"/>
    <property type="molecule type" value="Transcribed_RNA"/>
</dbReference>
<dbReference type="PROSITE" id="PS00108">
    <property type="entry name" value="PROTEIN_KINASE_ST"/>
    <property type="match status" value="1"/>
</dbReference>
<dbReference type="SMART" id="SM00220">
    <property type="entry name" value="S_TKc"/>
    <property type="match status" value="1"/>
</dbReference>
<feature type="compositionally biased region" description="Basic and acidic residues" evidence="6">
    <location>
        <begin position="361"/>
        <end position="373"/>
    </location>
</feature>
<evidence type="ECO:0000256" key="6">
    <source>
        <dbReference type="SAM" id="MobiDB-lite"/>
    </source>
</evidence>
<evidence type="ECO:0000259" key="7">
    <source>
        <dbReference type="PROSITE" id="PS50011"/>
    </source>
</evidence>
<evidence type="ECO:0000256" key="3">
    <source>
        <dbReference type="ARBA" id="ARBA00022741"/>
    </source>
</evidence>
<dbReference type="SUPFAM" id="SSF56112">
    <property type="entry name" value="Protein kinase-like (PK-like)"/>
    <property type="match status" value="1"/>
</dbReference>
<evidence type="ECO:0000256" key="5">
    <source>
        <dbReference type="ARBA" id="ARBA00022840"/>
    </source>
</evidence>
<accession>A0A6B2L117</accession>
<sequence>MLETLGKGGLATVKVGFEFESGTKVAVKIVDKEKLSNPREQVSMAREITIMKLLKHKNILRLYDIYENDEKLFLILDLYEGGDLYGHLTSHGALRPEDALPLFKQIIQGIEYCHANLIVHRDLKPENLLLSADKKHLVISDFGLSTGMQGSRNLLKTRCGTVHYISPEVAKGDPYVGMASDVWSIGIILYAMVTATLPFDGPSSVAVLKKIVRGEFHMPPTLPAELQDLIRKMLNVDPKERITIPHIKLHPWYSGSKDEAPSSQEHPKDQEPLILSLQEIKANIDVISNLKLLGWEESELMDDLLSKDMNTAKVFYKLLIDHKNHPANEKKQEKPIEKKVLRRRSMGVPRSGIIGGPSSASKDKEKRLSDKKRPSLRTPISTRYPERYSERPNTRHNKDTGADKHGSHHEKHDKHDKHEKHDKADKADKAGKVGWEMDPETKRFQLESDKNITELLASLQLAFKDLQLDLDTMKQTKTGFKAKARKSTGKRKGKTEVKVNISQKEDGQSVISIEKSGTSHAQFTVLSKKIEESLV</sequence>
<evidence type="ECO:0000313" key="8">
    <source>
        <dbReference type="EMBL" id="NDV30703.1"/>
    </source>
</evidence>
<proteinExistence type="predicted"/>
<protein>
    <recommendedName>
        <fullName evidence="1">non-specific serine/threonine protein kinase</fullName>
        <ecNumber evidence="1">2.7.11.1</ecNumber>
    </recommendedName>
</protein>
<evidence type="ECO:0000256" key="2">
    <source>
        <dbReference type="ARBA" id="ARBA00022527"/>
    </source>
</evidence>
<dbReference type="EC" id="2.7.11.1" evidence="1"/>
<keyword evidence="3" id="KW-0547">Nucleotide-binding</keyword>
<dbReference type="AlphaFoldDB" id="A0A6B2L117"/>
<dbReference type="PANTHER" id="PTHR24346:SF30">
    <property type="entry name" value="MATERNAL EMBRYONIC LEUCINE ZIPPER KINASE"/>
    <property type="match status" value="1"/>
</dbReference>
<dbReference type="FunFam" id="1.10.510.10:FF:000571">
    <property type="entry name" value="Maternal embryonic leucine zipper kinase"/>
    <property type="match status" value="1"/>
</dbReference>
<feature type="compositionally biased region" description="Basic and acidic residues" evidence="6">
    <location>
        <begin position="326"/>
        <end position="339"/>
    </location>
</feature>
<dbReference type="GO" id="GO:0005524">
    <property type="term" value="F:ATP binding"/>
    <property type="evidence" value="ECO:0007669"/>
    <property type="project" value="UniProtKB-KW"/>
</dbReference>
<dbReference type="InterPro" id="IPR011009">
    <property type="entry name" value="Kinase-like_dom_sf"/>
</dbReference>
<keyword evidence="2" id="KW-0723">Serine/threonine-protein kinase</keyword>
<keyword evidence="5" id="KW-0067">ATP-binding</keyword>
<feature type="region of interest" description="Disordered" evidence="6">
    <location>
        <begin position="326"/>
        <end position="434"/>
    </location>
</feature>
<dbReference type="InterPro" id="IPR000719">
    <property type="entry name" value="Prot_kinase_dom"/>
</dbReference>
<keyword evidence="4" id="KW-0418">Kinase</keyword>
<name>A0A6B2L117_9EUKA</name>
<dbReference type="GO" id="GO:0035556">
    <property type="term" value="P:intracellular signal transduction"/>
    <property type="evidence" value="ECO:0007669"/>
    <property type="project" value="TreeGrafter"/>
</dbReference>
<dbReference type="CDD" id="cd14003">
    <property type="entry name" value="STKc_AMPK-like"/>
    <property type="match status" value="1"/>
</dbReference>
<dbReference type="InterPro" id="IPR008271">
    <property type="entry name" value="Ser/Thr_kinase_AS"/>
</dbReference>
<feature type="compositionally biased region" description="Basic residues" evidence="6">
    <location>
        <begin position="406"/>
        <end position="418"/>
    </location>
</feature>